<evidence type="ECO:0000256" key="3">
    <source>
        <dbReference type="PIRSR" id="PIRSR613078-1"/>
    </source>
</evidence>
<dbReference type="Proteomes" id="UP000189818">
    <property type="component" value="Unassembled WGS sequence"/>
</dbReference>
<dbReference type="SUPFAM" id="SSF53254">
    <property type="entry name" value="Phosphoglycerate mutase-like"/>
    <property type="match status" value="1"/>
</dbReference>
<gene>
    <name evidence="5" type="ORF">SAMN06295920_10119</name>
</gene>
<dbReference type="GO" id="GO:0005737">
    <property type="term" value="C:cytoplasm"/>
    <property type="evidence" value="ECO:0007669"/>
    <property type="project" value="TreeGrafter"/>
</dbReference>
<feature type="binding site" evidence="4">
    <location>
        <position position="78"/>
    </location>
    <ligand>
        <name>substrate</name>
    </ligand>
</feature>
<keyword evidence="1" id="KW-0324">Glycolysis</keyword>
<dbReference type="OrthoDB" id="5449373at2"/>
<dbReference type="GO" id="GO:0016791">
    <property type="term" value="F:phosphatase activity"/>
    <property type="evidence" value="ECO:0007669"/>
    <property type="project" value="TreeGrafter"/>
</dbReference>
<dbReference type="PANTHER" id="PTHR48100">
    <property type="entry name" value="BROAD-SPECIFICITY PHOSPHATASE YOR283W-RELATED"/>
    <property type="match status" value="1"/>
</dbReference>
<dbReference type="InterPro" id="IPR001345">
    <property type="entry name" value="PG/BPGM_mutase_AS"/>
</dbReference>
<evidence type="ECO:0000256" key="1">
    <source>
        <dbReference type="ARBA" id="ARBA00023152"/>
    </source>
</evidence>
<keyword evidence="2" id="KW-0413">Isomerase</keyword>
<evidence type="ECO:0000313" key="5">
    <source>
        <dbReference type="EMBL" id="SKB24854.1"/>
    </source>
</evidence>
<dbReference type="STRING" id="439228.SAMN06295920_10119"/>
<feature type="binding site" evidence="4">
    <location>
        <begin position="12"/>
        <end position="19"/>
    </location>
    <ligand>
        <name>substrate</name>
    </ligand>
</feature>
<dbReference type="InterPro" id="IPR050275">
    <property type="entry name" value="PGM_Phosphatase"/>
</dbReference>
<dbReference type="SMART" id="SM00855">
    <property type="entry name" value="PGAM"/>
    <property type="match status" value="1"/>
</dbReference>
<accession>A0A1T4ZPY9</accession>
<dbReference type="RefSeq" id="WP_079646019.1">
    <property type="nucleotide sequence ID" value="NZ_FUYM01000001.1"/>
</dbReference>
<dbReference type="AlphaFoldDB" id="A0A1T4ZPY9"/>
<dbReference type="PROSITE" id="PS00175">
    <property type="entry name" value="PG_MUTASE"/>
    <property type="match status" value="1"/>
</dbReference>
<evidence type="ECO:0000256" key="2">
    <source>
        <dbReference type="ARBA" id="ARBA00023235"/>
    </source>
</evidence>
<proteinExistence type="predicted"/>
<dbReference type="InterPro" id="IPR029033">
    <property type="entry name" value="His_PPase_superfam"/>
</dbReference>
<organism evidence="5 6">
    <name type="scientific">Rhizorhabdus histidinilytica</name>
    <dbReference type="NCBI Taxonomy" id="439228"/>
    <lineage>
        <taxon>Bacteria</taxon>
        <taxon>Pseudomonadati</taxon>
        <taxon>Pseudomonadota</taxon>
        <taxon>Alphaproteobacteria</taxon>
        <taxon>Sphingomonadales</taxon>
        <taxon>Sphingomonadaceae</taxon>
        <taxon>Rhizorhabdus</taxon>
    </lineage>
</organism>
<feature type="active site" description="Tele-phosphohistidine intermediate" evidence="3">
    <location>
        <position position="13"/>
    </location>
</feature>
<keyword evidence="6" id="KW-1185">Reference proteome</keyword>
<dbReference type="InterPro" id="IPR013078">
    <property type="entry name" value="His_Pase_superF_clade-1"/>
</dbReference>
<dbReference type="Gene3D" id="3.40.50.1240">
    <property type="entry name" value="Phosphoglycerate mutase-like"/>
    <property type="match status" value="1"/>
</dbReference>
<evidence type="ECO:0000256" key="4">
    <source>
        <dbReference type="PIRSR" id="PIRSR613078-2"/>
    </source>
</evidence>
<feature type="active site" description="Proton donor/acceptor" evidence="3">
    <location>
        <position position="106"/>
    </location>
</feature>
<evidence type="ECO:0000313" key="6">
    <source>
        <dbReference type="Proteomes" id="UP000189818"/>
    </source>
</evidence>
<dbReference type="EMBL" id="FUYM01000001">
    <property type="protein sequence ID" value="SKB24854.1"/>
    <property type="molecule type" value="Genomic_DNA"/>
</dbReference>
<reference evidence="6" key="1">
    <citation type="submission" date="2017-02" db="EMBL/GenBank/DDBJ databases">
        <authorList>
            <person name="Varghese N."/>
            <person name="Submissions S."/>
        </authorList>
    </citation>
    <scope>NUCLEOTIDE SEQUENCE [LARGE SCALE GENOMIC DNA]</scope>
    <source>
        <strain evidence="6">UM2</strain>
    </source>
</reference>
<name>A0A1T4ZPY9_9SPHN</name>
<protein>
    <submittedName>
        <fullName evidence="5">Broad specificity phosphatase PhoE</fullName>
    </submittedName>
</protein>
<dbReference type="PANTHER" id="PTHR48100:SF1">
    <property type="entry name" value="HISTIDINE PHOSPHATASE FAMILY PROTEIN-RELATED"/>
    <property type="match status" value="1"/>
</dbReference>
<sequence>MQHWPDRLWIIRHGQSAGNVARDAAHEAELDRIAISGRDVDVPLSRLGEEQADALGHWFASGAEGDRPDVLLSSPYRRALQTARHFRDAGGAAPDERICMDERLREKEFGVLDGLTTRGIASHFPDQAGFRRTLGKFYHRPPGGESWCDVILRLRSLLDTVSLHYSGRRVMIFAHQVVVLCLRYIIENLDEAAILAIDREGDVANCSVTEYRFDPDAGRNGNLVLERYNATAPMVAEHAAVTHAPDPIVAARG</sequence>
<dbReference type="Pfam" id="PF00300">
    <property type="entry name" value="His_Phos_1"/>
    <property type="match status" value="1"/>
</dbReference>
<dbReference type="CDD" id="cd07067">
    <property type="entry name" value="HP_PGM_like"/>
    <property type="match status" value="1"/>
</dbReference>